<organism evidence="1">
    <name type="scientific">uncultured Caudovirales phage</name>
    <dbReference type="NCBI Taxonomy" id="2100421"/>
    <lineage>
        <taxon>Viruses</taxon>
        <taxon>Duplodnaviria</taxon>
        <taxon>Heunggongvirae</taxon>
        <taxon>Uroviricota</taxon>
        <taxon>Caudoviricetes</taxon>
        <taxon>Peduoviridae</taxon>
        <taxon>Maltschvirus</taxon>
        <taxon>Maltschvirus maltsch</taxon>
    </lineage>
</organism>
<gene>
    <name evidence="1" type="ORF">UFOVP1323_21</name>
</gene>
<reference evidence="1" key="1">
    <citation type="submission" date="2020-05" db="EMBL/GenBank/DDBJ databases">
        <authorList>
            <person name="Chiriac C."/>
            <person name="Salcher M."/>
            <person name="Ghai R."/>
            <person name="Kavagutti S V."/>
        </authorList>
    </citation>
    <scope>NUCLEOTIDE SEQUENCE</scope>
</reference>
<accession>A0A6J5RYT2</accession>
<sequence length="499" mass="51325">MSDTITPNAKLALITPTRSNWSDAANKNFEALDAIIGTYFTINQLQGTWNNSTSYAVNDTVIDPVTSTVWTALAAHISAAVPTTFVQDRAAHSSYWATYAAPATARGTWTNSTSYKLNDFVVSGTQYAICIATHTSTLSFANDVTSGYWSILIDLSSVGSTVLPALTGILDANKFVITNATGTGYSIFDKTGALNTLGATSIGIAVLQASSTTAARTAIDAQVSGSYQTSSTFLTAISSLTSSANSFLYFNASNVAAMGTITPFGRSVIDDVDATAVRTTLGLGTAATVNTGTGAGNAVILDGSARLPAVDGSQLTGLAISSWEVGDVKLRYGTTAGAGWLLMNDGTIGNAASGATYANAAYLALFVQLYGSITDTWAPVSGGRTGNATNDFNANKRLTLSKVLGRALAISGAGSGLTSRALGESLGTETVTSEMPSHVHNMVQVASTVQVAQTTFTPGDPTVIQTINTGGVSSAASSGDGTESTMQPSSFLNVFIRYS</sequence>
<dbReference type="EMBL" id="LR797264">
    <property type="protein sequence ID" value="CAB4197334.1"/>
    <property type="molecule type" value="Genomic_DNA"/>
</dbReference>
<dbReference type="Gene3D" id="2.10.10.90">
    <property type="match status" value="1"/>
</dbReference>
<evidence type="ECO:0000313" key="1">
    <source>
        <dbReference type="EMBL" id="CAB4197334.1"/>
    </source>
</evidence>
<proteinExistence type="predicted"/>
<protein>
    <submittedName>
        <fullName evidence="1">Uncharacterized protein</fullName>
    </submittedName>
</protein>
<name>A0A6J5RYT2_9CAUD</name>